<name>K9XWE2_STAC7</name>
<gene>
    <name evidence="8" type="ordered locus">Sta7437_2869</name>
</gene>
<keyword evidence="4" id="KW-0964">Secreted</keyword>
<dbReference type="RefSeq" id="WP_015194056.1">
    <property type="nucleotide sequence ID" value="NC_019748.1"/>
</dbReference>
<dbReference type="Proteomes" id="UP000010473">
    <property type="component" value="Chromosome"/>
</dbReference>
<keyword evidence="5" id="KW-0732">Signal</keyword>
<dbReference type="NCBIfam" id="NF041518">
    <property type="entry name" value="choice_anch_Q"/>
    <property type="match status" value="2"/>
</dbReference>
<accession>K9XWE2</accession>
<proteinExistence type="predicted"/>
<reference evidence="9" key="1">
    <citation type="journal article" date="2013" name="Proc. Natl. Acad. Sci. U.S.A.">
        <title>Improving the coverage of the cyanobacterial phylum using diversity-driven genome sequencing.</title>
        <authorList>
            <person name="Shih P.M."/>
            <person name="Wu D."/>
            <person name="Latifi A."/>
            <person name="Axen S.D."/>
            <person name="Fewer D.P."/>
            <person name="Talla E."/>
            <person name="Calteau A."/>
            <person name="Cai F."/>
            <person name="Tandeau de Marsac N."/>
            <person name="Rippka R."/>
            <person name="Herdman M."/>
            <person name="Sivonen K."/>
            <person name="Coursin T."/>
            <person name="Laurent T."/>
            <person name="Goodwin L."/>
            <person name="Nolan M."/>
            <person name="Davenport K.W."/>
            <person name="Han C.S."/>
            <person name="Rubin E.M."/>
            <person name="Eisen J.A."/>
            <person name="Woyke T."/>
            <person name="Gugger M."/>
            <person name="Kerfeld C.A."/>
        </authorList>
    </citation>
    <scope>NUCLEOTIDE SEQUENCE [LARGE SCALE GENOMIC DNA]</scope>
    <source>
        <strain evidence="9">ATCC 29371 / PCC 7437</strain>
    </source>
</reference>
<dbReference type="PANTHER" id="PTHR11319:SF35">
    <property type="entry name" value="OUTER MEMBRANE PROTEIN PMPC-RELATED"/>
    <property type="match status" value="1"/>
</dbReference>
<dbReference type="AlphaFoldDB" id="K9XWE2"/>
<evidence type="ECO:0000256" key="6">
    <source>
        <dbReference type="ARBA" id="ARBA00023136"/>
    </source>
</evidence>
<dbReference type="OrthoDB" id="428688at2"/>
<evidence type="ECO:0000256" key="3">
    <source>
        <dbReference type="ARBA" id="ARBA00004613"/>
    </source>
</evidence>
<sequence length="1107" mass="119729">MNLKANQILGQSLDLTKQYLTDFVNYPELNQDLVLTFGEGFDRSQCLSLLQSLIDSNFRTLPQLKIVASEAINYAHGAYSFNNNTIYLSQEFLINNVDNIDAVAQVLIAEIGHYLDWQINLEDAPGDEGDIFAALVTRKELDVNQLNLLKTQDDRVTVEIAGEKLSIEQTGIIYVDVNATGKNNGSSWINAYQDLQDAIAVAQSGDEIWVADGTYYPTTETDRNLSFQIPNGVKLYGGFVGDETKLAQRDWQKNSTILSGEIGKINDNSDNSYHVVDVSNLSQDSILDGFVITGGNANKHPVTSGGGITSDRSKATLTNLIIQDNAASYGGGMYVNESQLSIKNVIFEENFATHDGGGLYSNDSNLNLKKIVFNSNYASDSGGAIYNYNSSPLLHKVKLQSNHSGEDGGAIYNYNSSPHLTKMLFLNNTAINHGGAVFNGYSSSPIIKNSIFRSNIANVAGGSIYNNGATVDLSVINSLFTQNISQFGGVIYNDHNSLHLINSTLVDNLGRYGAAIESEGNQNTIRNINNSILWHNPSVMGNHSIADLLEDTLVSYSLVEGSYLGVNILDQDPLFVDANNFDFRLTADSPALNQGNNDLINQSSLDLAGNSRIANHIVDLGAYEGIELPPQPTIETNPTIIYVNANATGNNNGTSWLNAYTNLQDALASAKFNSQIWVAAGTYKPSQSGLGEAEALSDRNVSFQLKNGVAIYGGFIGNETKLEQRDWQKNFTILSGEIGNLSEQNDNSYHVVNASGTTNSAIIDGFTITSGNANNSSDNFGGGIYSEQSQAIFANLIVKNNYAFDGGGLYSSDSFNQLYNVNFANNIVNHNGGGVYTNNSHLIISNSSFGQNHAEGDGGALFNYNSNPILTKINFSNNTAADEGGAIFNDYQSNPFIINSVFRANASIASGGAIFNHGSTVDAKYVNTIFDTNNSELGGAIYNYYSNSSGINNTLINNQAKSGAAVYTEGDEETKPVFTNSIFWDNQDQVDSTLIVNQDANTIVNYSIVEGDYLGKENLNSDPLFVDAATGNFRLQANSPGIDAGNNVFVTTEIDLAGNQRIINQTVDLGAYEYFPSVAETTANLWDFEQDQIALSYGVDSTVALLI</sequence>
<dbReference type="Pfam" id="PF02415">
    <property type="entry name" value="Chlam_PMP"/>
    <property type="match status" value="3"/>
</dbReference>
<dbReference type="eggNOG" id="COG3210">
    <property type="taxonomic scope" value="Bacteria"/>
</dbReference>
<evidence type="ECO:0000256" key="1">
    <source>
        <dbReference type="ARBA" id="ARBA00004196"/>
    </source>
</evidence>
<dbReference type="GO" id="GO:0009279">
    <property type="term" value="C:cell outer membrane"/>
    <property type="evidence" value="ECO:0007669"/>
    <property type="project" value="UniProtKB-SubCell"/>
</dbReference>
<dbReference type="eggNOG" id="COG3942">
    <property type="taxonomic scope" value="Bacteria"/>
</dbReference>
<evidence type="ECO:0000256" key="5">
    <source>
        <dbReference type="ARBA" id="ARBA00022729"/>
    </source>
</evidence>
<dbReference type="EMBL" id="CP003653">
    <property type="protein sequence ID" value="AFZ36389.1"/>
    <property type="molecule type" value="Genomic_DNA"/>
</dbReference>
<evidence type="ECO:0000256" key="2">
    <source>
        <dbReference type="ARBA" id="ARBA00004442"/>
    </source>
</evidence>
<keyword evidence="7" id="KW-0998">Cell outer membrane</keyword>
<dbReference type="NCBIfam" id="TIGR01376">
    <property type="entry name" value="POMP_repeat"/>
    <property type="match status" value="1"/>
</dbReference>
<dbReference type="STRING" id="111780.Sta7437_2869"/>
<dbReference type="InterPro" id="IPR011050">
    <property type="entry name" value="Pectin_lyase_fold/virulence"/>
</dbReference>
<dbReference type="GO" id="GO:0005576">
    <property type="term" value="C:extracellular region"/>
    <property type="evidence" value="ECO:0007669"/>
    <property type="project" value="UniProtKB-SubCell"/>
</dbReference>
<evidence type="ECO:0000256" key="4">
    <source>
        <dbReference type="ARBA" id="ARBA00022525"/>
    </source>
</evidence>
<keyword evidence="6" id="KW-0472">Membrane</keyword>
<evidence type="ECO:0000256" key="7">
    <source>
        <dbReference type="ARBA" id="ARBA00023237"/>
    </source>
</evidence>
<dbReference type="KEGG" id="scs:Sta7437_2869"/>
<protein>
    <submittedName>
        <fullName evidence="8">Polymorphic outer membrane protein</fullName>
    </submittedName>
</protein>
<organism evidence="8 9">
    <name type="scientific">Stanieria cyanosphaera (strain ATCC 29371 / PCC 7437)</name>
    <dbReference type="NCBI Taxonomy" id="111780"/>
    <lineage>
        <taxon>Bacteria</taxon>
        <taxon>Bacillati</taxon>
        <taxon>Cyanobacteriota</taxon>
        <taxon>Cyanophyceae</taxon>
        <taxon>Pleurocapsales</taxon>
        <taxon>Dermocarpellaceae</taxon>
        <taxon>Stanieria</taxon>
    </lineage>
</organism>
<dbReference type="InterPro" id="IPR059226">
    <property type="entry name" value="Choice_anch_Q_dom"/>
</dbReference>
<dbReference type="PATRIC" id="fig|111780.3.peg.2985"/>
<dbReference type="InterPro" id="IPR012334">
    <property type="entry name" value="Pectin_lyas_fold"/>
</dbReference>
<dbReference type="Gene3D" id="2.160.20.10">
    <property type="entry name" value="Single-stranded right-handed beta-helix, Pectin lyase-like"/>
    <property type="match status" value="2"/>
</dbReference>
<comment type="subcellular location">
    <subcellularLocation>
        <location evidence="1">Cell envelope</location>
    </subcellularLocation>
    <subcellularLocation>
        <location evidence="2">Cell outer membrane</location>
    </subcellularLocation>
    <subcellularLocation>
        <location evidence="3">Secreted</location>
    </subcellularLocation>
</comment>
<keyword evidence="9" id="KW-1185">Reference proteome</keyword>
<dbReference type="PANTHER" id="PTHR11319">
    <property type="entry name" value="G PROTEIN-COUPLED RECEPTOR-RELATED"/>
    <property type="match status" value="1"/>
</dbReference>
<evidence type="ECO:0000313" key="8">
    <source>
        <dbReference type="EMBL" id="AFZ36389.1"/>
    </source>
</evidence>
<dbReference type="SUPFAM" id="SSF51126">
    <property type="entry name" value="Pectin lyase-like"/>
    <property type="match status" value="2"/>
</dbReference>
<dbReference type="InterPro" id="IPR003368">
    <property type="entry name" value="POMP_repeat"/>
</dbReference>
<evidence type="ECO:0000313" key="9">
    <source>
        <dbReference type="Proteomes" id="UP000010473"/>
    </source>
</evidence>
<dbReference type="HOGENOM" id="CLU_282264_0_0_3"/>